<organism evidence="1 2">
    <name type="scientific">Gluconobacter kanchanaburiensis NBRC 103587</name>
    <dbReference type="NCBI Taxonomy" id="1307948"/>
    <lineage>
        <taxon>Bacteria</taxon>
        <taxon>Pseudomonadati</taxon>
        <taxon>Pseudomonadota</taxon>
        <taxon>Alphaproteobacteria</taxon>
        <taxon>Acetobacterales</taxon>
        <taxon>Acetobacteraceae</taxon>
        <taxon>Gluconobacter</taxon>
    </lineage>
</organism>
<evidence type="ECO:0000313" key="2">
    <source>
        <dbReference type="Proteomes" id="UP000321079"/>
    </source>
</evidence>
<reference evidence="1 2" key="1">
    <citation type="submission" date="2019-07" db="EMBL/GenBank/DDBJ databases">
        <title>Whole genome shotgun sequence of Gluconobacter kanchanaburiensis NBRC 103587.</title>
        <authorList>
            <person name="Hosoyama A."/>
            <person name="Uohara A."/>
            <person name="Ohji S."/>
            <person name="Ichikawa N."/>
        </authorList>
    </citation>
    <scope>NUCLEOTIDE SEQUENCE [LARGE SCALE GENOMIC DNA]</scope>
    <source>
        <strain evidence="1 2">NBRC 103587</strain>
    </source>
</reference>
<dbReference type="InterPro" id="IPR036388">
    <property type="entry name" value="WH-like_DNA-bd_sf"/>
</dbReference>
<name>A0A511BAQ3_9PROT</name>
<dbReference type="Gene3D" id="1.10.10.10">
    <property type="entry name" value="Winged helix-like DNA-binding domain superfamily/Winged helix DNA-binding domain"/>
    <property type="match status" value="1"/>
</dbReference>
<gene>
    <name evidence="1" type="ORF">GKA01_26820</name>
</gene>
<sequence>MRLATFLGRDGLWPSHETIAKAADVSVRTVIRALERAYALGILTSTKRTVMRGARRVRTSNAYTLVVTKAEQMKAKAGHLKRAVFRTSFLSVKMAEKVNPLFSFRPQWAAQSPERTPQEMLEAVQAWSREALSTT</sequence>
<keyword evidence="2" id="KW-1185">Reference proteome</keyword>
<dbReference type="Proteomes" id="UP000321079">
    <property type="component" value="Unassembled WGS sequence"/>
</dbReference>
<evidence type="ECO:0000313" key="1">
    <source>
        <dbReference type="EMBL" id="GEK97485.1"/>
    </source>
</evidence>
<proteinExistence type="predicted"/>
<dbReference type="EMBL" id="BJVA01000035">
    <property type="protein sequence ID" value="GEK97485.1"/>
    <property type="molecule type" value="Genomic_DNA"/>
</dbReference>
<dbReference type="AlphaFoldDB" id="A0A511BAQ3"/>
<evidence type="ECO:0008006" key="3">
    <source>
        <dbReference type="Google" id="ProtNLM"/>
    </source>
</evidence>
<comment type="caution">
    <text evidence="1">The sequence shown here is derived from an EMBL/GenBank/DDBJ whole genome shotgun (WGS) entry which is preliminary data.</text>
</comment>
<protein>
    <recommendedName>
        <fullName evidence="3">Helix-turn-helix domain-containing protein</fullName>
    </recommendedName>
</protein>
<accession>A0A511BAQ3</accession>